<dbReference type="AlphaFoldDB" id="E5A745"/>
<accession>E5A745</accession>
<dbReference type="Proteomes" id="UP000002668">
    <property type="component" value="Genome"/>
</dbReference>
<proteinExistence type="predicted"/>
<dbReference type="HOGENOM" id="CLU_3069154_0_0_1"/>
<evidence type="ECO:0000313" key="1">
    <source>
        <dbReference type="EMBL" id="CBX99440.1"/>
    </source>
</evidence>
<evidence type="ECO:0000313" key="2">
    <source>
        <dbReference type="Proteomes" id="UP000002668"/>
    </source>
</evidence>
<organism evidence="1 2">
    <name type="scientific">Leptosphaeria maculans (strain JN3 / isolate v23.1.3 / race Av1-4-5-6-7-8)</name>
    <name type="common">Blackleg fungus</name>
    <name type="synonym">Phoma lingam</name>
    <dbReference type="NCBI Taxonomy" id="985895"/>
    <lineage>
        <taxon>Eukaryota</taxon>
        <taxon>Fungi</taxon>
        <taxon>Dikarya</taxon>
        <taxon>Ascomycota</taxon>
        <taxon>Pezizomycotina</taxon>
        <taxon>Dothideomycetes</taxon>
        <taxon>Pleosporomycetidae</taxon>
        <taxon>Pleosporales</taxon>
        <taxon>Pleosporineae</taxon>
        <taxon>Leptosphaeriaceae</taxon>
        <taxon>Plenodomus</taxon>
        <taxon>Plenodomus lingam/Leptosphaeria maculans species complex</taxon>
    </lineage>
</organism>
<keyword evidence="2" id="KW-1185">Reference proteome</keyword>
<dbReference type="InParanoid" id="E5A745"/>
<gene>
    <name evidence="1" type="ORF">LEMA_P086790.1</name>
</gene>
<dbReference type="EMBL" id="FP929136">
    <property type="protein sequence ID" value="CBX99440.1"/>
    <property type="molecule type" value="Genomic_DNA"/>
</dbReference>
<dbReference type="VEuPathDB" id="FungiDB:LEMA_P086790.1"/>
<sequence length="53" mass="6400">MTAYLPLGRMQPWVWRTKKFKQDRTRVVRLKGSALDWHGRFKLDIYCTSVRSD</sequence>
<reference evidence="2" key="1">
    <citation type="journal article" date="2011" name="Nat. Commun.">
        <title>Effector diversification within compartments of the Leptosphaeria maculans genome affected by Repeat-Induced Point mutations.</title>
        <authorList>
            <person name="Rouxel T."/>
            <person name="Grandaubert J."/>
            <person name="Hane J.K."/>
            <person name="Hoede C."/>
            <person name="van de Wouw A.P."/>
            <person name="Couloux A."/>
            <person name="Dominguez V."/>
            <person name="Anthouard V."/>
            <person name="Bally P."/>
            <person name="Bourras S."/>
            <person name="Cozijnsen A.J."/>
            <person name="Ciuffetti L.M."/>
            <person name="Degrave A."/>
            <person name="Dilmaghani A."/>
            <person name="Duret L."/>
            <person name="Fudal I."/>
            <person name="Goodwin S.B."/>
            <person name="Gout L."/>
            <person name="Glaser N."/>
            <person name="Linglin J."/>
            <person name="Kema G.H.J."/>
            <person name="Lapalu N."/>
            <person name="Lawrence C.B."/>
            <person name="May K."/>
            <person name="Meyer M."/>
            <person name="Ollivier B."/>
            <person name="Poulain J."/>
            <person name="Schoch C.L."/>
            <person name="Simon A."/>
            <person name="Spatafora J.W."/>
            <person name="Stachowiak A."/>
            <person name="Turgeon B.G."/>
            <person name="Tyler B.M."/>
            <person name="Vincent D."/>
            <person name="Weissenbach J."/>
            <person name="Amselem J."/>
            <person name="Quesneville H."/>
            <person name="Oliver R.P."/>
            <person name="Wincker P."/>
            <person name="Balesdent M.-H."/>
            <person name="Howlett B.J."/>
        </authorList>
    </citation>
    <scope>NUCLEOTIDE SEQUENCE [LARGE SCALE GENOMIC DNA]</scope>
    <source>
        <strain evidence="2">JN3 / isolate v23.1.3 / race Av1-4-5-6-7-8</strain>
    </source>
</reference>
<name>E5A745_LEPMJ</name>
<protein>
    <submittedName>
        <fullName evidence="1">Uncharacterized protein</fullName>
    </submittedName>
</protein>